<proteinExistence type="predicted"/>
<accession>A0A430ABP2</accession>
<protein>
    <submittedName>
        <fullName evidence="1">Uncharacterized protein</fullName>
    </submittedName>
</protein>
<evidence type="ECO:0000313" key="1">
    <source>
        <dbReference type="EMBL" id="RSU04630.1"/>
    </source>
</evidence>
<dbReference type="RefSeq" id="WP_126830077.1">
    <property type="nucleotide sequence ID" value="NZ_CBCRYB010000006.1"/>
</dbReference>
<dbReference type="Proteomes" id="UP000287101">
    <property type="component" value="Unassembled WGS sequence"/>
</dbReference>
<name>A0A430ABP2_9ENTE</name>
<reference evidence="1 2" key="1">
    <citation type="submission" date="2017-05" db="EMBL/GenBank/DDBJ databases">
        <title>Vagococcus spp. assemblies.</title>
        <authorList>
            <person name="Gulvik C.A."/>
        </authorList>
    </citation>
    <scope>NUCLEOTIDE SEQUENCE [LARGE SCALE GENOMIC DNA]</scope>
    <source>
        <strain evidence="1 2">CCUG 41755</strain>
    </source>
</reference>
<sequence length="63" mass="7252">MASQEFVELTPYLLFDEEAYLLSKEIMERYAPDVDVAMMVMFSLGVAKGKANERNSGPYDRKR</sequence>
<gene>
    <name evidence="1" type="ORF">CBF31_01020</name>
</gene>
<dbReference type="EMBL" id="NGJY01000001">
    <property type="protein sequence ID" value="RSU04630.1"/>
    <property type="molecule type" value="Genomic_DNA"/>
</dbReference>
<organism evidence="1 2">
    <name type="scientific">Vagococcus fessus</name>
    <dbReference type="NCBI Taxonomy" id="120370"/>
    <lineage>
        <taxon>Bacteria</taxon>
        <taxon>Bacillati</taxon>
        <taxon>Bacillota</taxon>
        <taxon>Bacilli</taxon>
        <taxon>Lactobacillales</taxon>
        <taxon>Enterococcaceae</taxon>
        <taxon>Vagococcus</taxon>
    </lineage>
</organism>
<dbReference type="AlphaFoldDB" id="A0A430ABP2"/>
<evidence type="ECO:0000313" key="2">
    <source>
        <dbReference type="Proteomes" id="UP000287101"/>
    </source>
</evidence>
<comment type="caution">
    <text evidence="1">The sequence shown here is derived from an EMBL/GenBank/DDBJ whole genome shotgun (WGS) entry which is preliminary data.</text>
</comment>
<keyword evidence="2" id="KW-1185">Reference proteome</keyword>